<accession>A0A9E8S929</accession>
<dbReference type="RefSeq" id="WP_267780802.1">
    <property type="nucleotide sequence ID" value="NZ_CP113089.1"/>
</dbReference>
<dbReference type="EMBL" id="CP113089">
    <property type="protein sequence ID" value="WAB81051.1"/>
    <property type="molecule type" value="Genomic_DNA"/>
</dbReference>
<feature type="domain" description="DUF1990" evidence="1">
    <location>
        <begin position="115"/>
        <end position="211"/>
    </location>
</feature>
<organism evidence="2 3">
    <name type="scientific">Microcella daejeonensis</name>
    <dbReference type="NCBI Taxonomy" id="2994971"/>
    <lineage>
        <taxon>Bacteria</taxon>
        <taxon>Bacillati</taxon>
        <taxon>Actinomycetota</taxon>
        <taxon>Actinomycetes</taxon>
        <taxon>Micrococcales</taxon>
        <taxon>Microbacteriaceae</taxon>
        <taxon>Microcella</taxon>
    </lineage>
</organism>
<evidence type="ECO:0000259" key="1">
    <source>
        <dbReference type="Pfam" id="PF09348"/>
    </source>
</evidence>
<name>A0A9E8S929_9MICO</name>
<evidence type="ECO:0000313" key="3">
    <source>
        <dbReference type="Proteomes" id="UP001164706"/>
    </source>
</evidence>
<dbReference type="InterPro" id="IPR018960">
    <property type="entry name" value="DUF1990"/>
</dbReference>
<protein>
    <submittedName>
        <fullName evidence="2">DUF1990 domain-containing protein</fullName>
    </submittedName>
</protein>
<dbReference type="AlphaFoldDB" id="A0A9E8S929"/>
<dbReference type="PANTHER" id="PTHR34202:SF1">
    <property type="entry name" value="UPF0548 PROTEIN"/>
    <property type="match status" value="1"/>
</dbReference>
<reference evidence="2" key="1">
    <citation type="submission" date="2022-11" db="EMBL/GenBank/DDBJ databases">
        <title>Description of Microcella daejonensis nov. sp, isolated from riverside soil.</title>
        <authorList>
            <person name="Molina K.M."/>
            <person name="Kim S.B."/>
        </authorList>
    </citation>
    <scope>NUCLEOTIDE SEQUENCE</scope>
    <source>
        <strain evidence="2">MMS21-STM12</strain>
    </source>
</reference>
<keyword evidence="3" id="KW-1185">Reference proteome</keyword>
<sequence length="233" mass="25595">MARTPVAQRSVTYGSVGGTQAVDLMQYPPKGHRPAEYRARIGHGEARWQYACDQVLTWGIQHHSGMRVERIPSADGFAESGYQPVQFDDEGQPIGAAELGSEPQYTADGVQLTFPGETIVLHVPVLGLFRVTAPARVVLIVDEPDRRGFAYGTLPGHPESGEELFVVERTEDGSVWLSIRAFSRPANLGWRLVAPALRVFQETWSRRYLRALAGPIGVDSESAVEAPRDAQDD</sequence>
<feature type="domain" description="DUF1990" evidence="1">
    <location>
        <begin position="14"/>
        <end position="70"/>
    </location>
</feature>
<dbReference type="Proteomes" id="UP001164706">
    <property type="component" value="Chromosome"/>
</dbReference>
<evidence type="ECO:0000313" key="2">
    <source>
        <dbReference type="EMBL" id="WAB81051.1"/>
    </source>
</evidence>
<dbReference type="PANTHER" id="PTHR34202">
    <property type="entry name" value="UPF0548 PROTEIN"/>
    <property type="match status" value="1"/>
</dbReference>
<gene>
    <name evidence="2" type="ORF">OVN18_10875</name>
</gene>
<dbReference type="KEGG" id="mdb:OVN18_10875"/>
<dbReference type="Pfam" id="PF09348">
    <property type="entry name" value="DUF1990"/>
    <property type="match status" value="2"/>
</dbReference>
<proteinExistence type="predicted"/>